<organism evidence="1 2">
    <name type="scientific">Faecalibacterium prausnitzii</name>
    <dbReference type="NCBI Taxonomy" id="853"/>
    <lineage>
        <taxon>Bacteria</taxon>
        <taxon>Bacillati</taxon>
        <taxon>Bacillota</taxon>
        <taxon>Clostridia</taxon>
        <taxon>Eubacteriales</taxon>
        <taxon>Oscillospiraceae</taxon>
        <taxon>Faecalibacterium</taxon>
    </lineage>
</organism>
<protein>
    <submittedName>
        <fullName evidence="1">Uncharacterized protein</fullName>
    </submittedName>
</protein>
<dbReference type="AlphaFoldDB" id="A0A329UI07"/>
<gene>
    <name evidence="1" type="ORF">C4N24_00925</name>
</gene>
<sequence>MIDILTYAIARRKSAAKLDELYSQTKAVADAAKDSAETSKAAAETSKDLLNKTTAAAQQAAASAASASYALGPDESGRLSFFIKKST</sequence>
<accession>A0A329UI07</accession>
<dbReference type="Proteomes" id="UP000251281">
    <property type="component" value="Unassembled WGS sequence"/>
</dbReference>
<dbReference type="EMBL" id="PRLD01000001">
    <property type="protein sequence ID" value="RAW60700.1"/>
    <property type="molecule type" value="Genomic_DNA"/>
</dbReference>
<evidence type="ECO:0000313" key="2">
    <source>
        <dbReference type="Proteomes" id="UP000251281"/>
    </source>
</evidence>
<comment type="caution">
    <text evidence="1">The sequence shown here is derived from an EMBL/GenBank/DDBJ whole genome shotgun (WGS) entry which is preliminary data.</text>
</comment>
<evidence type="ECO:0000313" key="1">
    <source>
        <dbReference type="EMBL" id="RAW60700.1"/>
    </source>
</evidence>
<name>A0A329UI07_9FIRM</name>
<dbReference type="RefSeq" id="WP_022257308.1">
    <property type="nucleotide sequence ID" value="NZ_JAEKBY010000002.1"/>
</dbReference>
<proteinExistence type="predicted"/>
<reference evidence="1 2" key="1">
    <citation type="submission" date="2018-02" db="EMBL/GenBank/DDBJ databases">
        <title>Complete genome sequencing of Faecalibacterium prausnitzii strains isolated from the human gut.</title>
        <authorList>
            <person name="Fitzgerald B.C."/>
            <person name="Shkoporov A.N."/>
            <person name="Ross P.R."/>
            <person name="Hill C."/>
        </authorList>
    </citation>
    <scope>NUCLEOTIDE SEQUENCE [LARGE SCALE GENOMIC DNA]</scope>
    <source>
        <strain evidence="1 2">APC923/51-1</strain>
    </source>
</reference>